<accession>A0A9P0FBV3</accession>
<keyword evidence="1" id="KW-1133">Transmembrane helix</keyword>
<evidence type="ECO:0000313" key="2">
    <source>
        <dbReference type="EMBL" id="CAH0547221.1"/>
    </source>
</evidence>
<dbReference type="Proteomes" id="UP001154078">
    <property type="component" value="Chromosome 1"/>
</dbReference>
<dbReference type="EMBL" id="OV121132">
    <property type="protein sequence ID" value="CAH0547221.1"/>
    <property type="molecule type" value="Genomic_DNA"/>
</dbReference>
<evidence type="ECO:0000313" key="3">
    <source>
        <dbReference type="Proteomes" id="UP001154078"/>
    </source>
</evidence>
<feature type="transmembrane region" description="Helical" evidence="1">
    <location>
        <begin position="20"/>
        <end position="40"/>
    </location>
</feature>
<dbReference type="AlphaFoldDB" id="A0A9P0FBV3"/>
<keyword evidence="1" id="KW-0472">Membrane</keyword>
<keyword evidence="3" id="KW-1185">Reference proteome</keyword>
<evidence type="ECO:0000256" key="1">
    <source>
        <dbReference type="SAM" id="Phobius"/>
    </source>
</evidence>
<sequence length="173" mass="20356">MFYSFKQLNNILNEKQIQIAYYGLVNSVLGYGILAWGGILKTHLNNLERVHKRIVKIMFKKDLYYSGNQLLQEKNILNVRQIYAQQLIKWQFKNEKYTKTHAYNTKGSINITTKKATKTIGTKSHTYLAPRLYNFLPISLTNTKYITNKKIKVWLFKQSPHKIENFIENGTFS</sequence>
<proteinExistence type="predicted"/>
<organism evidence="2 3">
    <name type="scientific">Brassicogethes aeneus</name>
    <name type="common">Rape pollen beetle</name>
    <name type="synonym">Meligethes aeneus</name>
    <dbReference type="NCBI Taxonomy" id="1431903"/>
    <lineage>
        <taxon>Eukaryota</taxon>
        <taxon>Metazoa</taxon>
        <taxon>Ecdysozoa</taxon>
        <taxon>Arthropoda</taxon>
        <taxon>Hexapoda</taxon>
        <taxon>Insecta</taxon>
        <taxon>Pterygota</taxon>
        <taxon>Neoptera</taxon>
        <taxon>Endopterygota</taxon>
        <taxon>Coleoptera</taxon>
        <taxon>Polyphaga</taxon>
        <taxon>Cucujiformia</taxon>
        <taxon>Nitidulidae</taxon>
        <taxon>Meligethinae</taxon>
        <taxon>Brassicogethes</taxon>
    </lineage>
</organism>
<keyword evidence="1" id="KW-0812">Transmembrane</keyword>
<dbReference type="OrthoDB" id="6771580at2759"/>
<name>A0A9P0FBV3_BRAAE</name>
<protein>
    <submittedName>
        <fullName evidence="2">Uncharacterized protein</fullName>
    </submittedName>
</protein>
<reference evidence="2" key="1">
    <citation type="submission" date="2021-12" db="EMBL/GenBank/DDBJ databases">
        <authorList>
            <person name="King R."/>
        </authorList>
    </citation>
    <scope>NUCLEOTIDE SEQUENCE</scope>
</reference>
<gene>
    <name evidence="2" type="ORF">MELIAE_LOCUS1254</name>
</gene>